<dbReference type="AlphaFoldDB" id="A0A841KVL5"/>
<proteinExistence type="predicted"/>
<keyword evidence="2 8" id="KW-0597">Phosphoprotein</keyword>
<evidence type="ECO:0000259" key="10">
    <source>
        <dbReference type="PROSITE" id="PS50110"/>
    </source>
</evidence>
<dbReference type="InterPro" id="IPR016032">
    <property type="entry name" value="Sig_transdc_resp-reg_C-effctor"/>
</dbReference>
<dbReference type="Gene3D" id="1.10.10.10">
    <property type="entry name" value="Winged helix-like DNA-binding domain superfamily/Winged helix DNA-binding domain"/>
    <property type="match status" value="1"/>
</dbReference>
<dbReference type="InterPro" id="IPR036388">
    <property type="entry name" value="WH-like_DNA-bd_sf"/>
</dbReference>
<dbReference type="InterPro" id="IPR001789">
    <property type="entry name" value="Sig_transdc_resp-reg_receiver"/>
</dbReference>
<comment type="caution">
    <text evidence="12">The sequence shown here is derived from an EMBL/GenBank/DDBJ whole genome shotgun (WGS) entry which is preliminary data.</text>
</comment>
<dbReference type="SUPFAM" id="SSF52172">
    <property type="entry name" value="CheY-like"/>
    <property type="match status" value="1"/>
</dbReference>
<dbReference type="FunFam" id="3.40.50.2300:FF:000001">
    <property type="entry name" value="DNA-binding response regulator PhoB"/>
    <property type="match status" value="1"/>
</dbReference>
<comment type="function">
    <text evidence="7">May play the central regulatory role in sporulation. It may be an element of the effector pathway responsible for the activation of sporulation genes in response to nutritional stress. Spo0A may act in concert with spo0H (a sigma factor) to control the expression of some genes that are critical to the sporulation process.</text>
</comment>
<evidence type="ECO:0000313" key="12">
    <source>
        <dbReference type="EMBL" id="MBB6217471.1"/>
    </source>
</evidence>
<evidence type="ECO:0000256" key="6">
    <source>
        <dbReference type="ARBA" id="ARBA00023163"/>
    </source>
</evidence>
<dbReference type="GO" id="GO:0000976">
    <property type="term" value="F:transcription cis-regulatory region binding"/>
    <property type="evidence" value="ECO:0007669"/>
    <property type="project" value="TreeGrafter"/>
</dbReference>
<organism evidence="12 13">
    <name type="scientific">Anaerosolibacter carboniphilus</name>
    <dbReference type="NCBI Taxonomy" id="1417629"/>
    <lineage>
        <taxon>Bacteria</taxon>
        <taxon>Bacillati</taxon>
        <taxon>Bacillota</taxon>
        <taxon>Clostridia</taxon>
        <taxon>Peptostreptococcales</taxon>
        <taxon>Thermotaleaceae</taxon>
        <taxon>Anaerosolibacter</taxon>
    </lineage>
</organism>
<evidence type="ECO:0000256" key="8">
    <source>
        <dbReference type="PROSITE-ProRule" id="PRU00169"/>
    </source>
</evidence>
<name>A0A841KVL5_9FIRM</name>
<dbReference type="Gene3D" id="3.40.50.2300">
    <property type="match status" value="1"/>
</dbReference>
<dbReference type="Pfam" id="PF00486">
    <property type="entry name" value="Trans_reg_C"/>
    <property type="match status" value="1"/>
</dbReference>
<feature type="DNA-binding region" description="OmpR/PhoB-type" evidence="9">
    <location>
        <begin position="129"/>
        <end position="228"/>
    </location>
</feature>
<dbReference type="GO" id="GO:0032993">
    <property type="term" value="C:protein-DNA complex"/>
    <property type="evidence" value="ECO:0007669"/>
    <property type="project" value="TreeGrafter"/>
</dbReference>
<evidence type="ECO:0000256" key="3">
    <source>
        <dbReference type="ARBA" id="ARBA00023012"/>
    </source>
</evidence>
<keyword evidence="4" id="KW-0805">Transcription regulation</keyword>
<evidence type="ECO:0000256" key="5">
    <source>
        <dbReference type="ARBA" id="ARBA00023125"/>
    </source>
</evidence>
<gene>
    <name evidence="12" type="ORF">HNQ80_003592</name>
</gene>
<reference evidence="12 13" key="1">
    <citation type="submission" date="2020-08" db="EMBL/GenBank/DDBJ databases">
        <title>Genomic Encyclopedia of Type Strains, Phase IV (KMG-IV): sequencing the most valuable type-strain genomes for metagenomic binning, comparative biology and taxonomic classification.</title>
        <authorList>
            <person name="Goeker M."/>
        </authorList>
    </citation>
    <scope>NUCLEOTIDE SEQUENCE [LARGE SCALE GENOMIC DNA]</scope>
    <source>
        <strain evidence="12 13">DSM 103526</strain>
    </source>
</reference>
<evidence type="ECO:0000256" key="4">
    <source>
        <dbReference type="ARBA" id="ARBA00023015"/>
    </source>
</evidence>
<keyword evidence="5 9" id="KW-0238">DNA-binding</keyword>
<dbReference type="SMART" id="SM00448">
    <property type="entry name" value="REC"/>
    <property type="match status" value="1"/>
</dbReference>
<dbReference type="PROSITE" id="PS51755">
    <property type="entry name" value="OMPR_PHOB"/>
    <property type="match status" value="1"/>
</dbReference>
<dbReference type="EMBL" id="JACHEN010000024">
    <property type="protein sequence ID" value="MBB6217471.1"/>
    <property type="molecule type" value="Genomic_DNA"/>
</dbReference>
<accession>A0A841KVL5</accession>
<keyword evidence="6" id="KW-0804">Transcription</keyword>
<dbReference type="Gene3D" id="6.10.250.690">
    <property type="match status" value="1"/>
</dbReference>
<dbReference type="PANTHER" id="PTHR48111:SF26">
    <property type="entry name" value="STAGE 0 SPORULATION PROTEIN A HOMOLOG"/>
    <property type="match status" value="1"/>
</dbReference>
<dbReference type="Proteomes" id="UP000579281">
    <property type="component" value="Unassembled WGS sequence"/>
</dbReference>
<dbReference type="GO" id="GO:0006355">
    <property type="term" value="P:regulation of DNA-templated transcription"/>
    <property type="evidence" value="ECO:0007669"/>
    <property type="project" value="InterPro"/>
</dbReference>
<feature type="domain" description="OmpR/PhoB-type" evidence="11">
    <location>
        <begin position="129"/>
        <end position="228"/>
    </location>
</feature>
<evidence type="ECO:0000313" key="13">
    <source>
        <dbReference type="Proteomes" id="UP000579281"/>
    </source>
</evidence>
<dbReference type="GO" id="GO:0000156">
    <property type="term" value="F:phosphorelay response regulator activity"/>
    <property type="evidence" value="ECO:0007669"/>
    <property type="project" value="TreeGrafter"/>
</dbReference>
<sequence length="228" mass="26067">MKSILIIEDDINIAELERDYLQLNGYKVDMVHDGTQGLKKALSSIYDVILVDLMLPNTNGYEIIQEIRKKLEIPIIVISARNEDIDKIRGLGFGADDYLTKPFSPAELVARVKSHIKRYERLMGKKVTNETISHKGLEINTASHKVFVNGKEVQLTTKEYELLLFLASNPNNVFSKEQIFDTIWGEEYYGDLATVAVHIQKIRKKIEKDSSNPEYIETIWGAGYRFNA</sequence>
<evidence type="ECO:0000256" key="9">
    <source>
        <dbReference type="PROSITE-ProRule" id="PRU01091"/>
    </source>
</evidence>
<dbReference type="InterPro" id="IPR039420">
    <property type="entry name" value="WalR-like"/>
</dbReference>
<feature type="domain" description="Response regulatory" evidence="10">
    <location>
        <begin position="3"/>
        <end position="116"/>
    </location>
</feature>
<dbReference type="PANTHER" id="PTHR48111">
    <property type="entry name" value="REGULATOR OF RPOS"/>
    <property type="match status" value="1"/>
</dbReference>
<dbReference type="InterPro" id="IPR011006">
    <property type="entry name" value="CheY-like_superfamily"/>
</dbReference>
<dbReference type="SUPFAM" id="SSF46894">
    <property type="entry name" value="C-terminal effector domain of the bipartite response regulators"/>
    <property type="match status" value="1"/>
</dbReference>
<dbReference type="FunFam" id="1.10.10.10:FF:000018">
    <property type="entry name" value="DNA-binding response regulator ResD"/>
    <property type="match status" value="1"/>
</dbReference>
<dbReference type="GO" id="GO:0005829">
    <property type="term" value="C:cytosol"/>
    <property type="evidence" value="ECO:0007669"/>
    <property type="project" value="TreeGrafter"/>
</dbReference>
<keyword evidence="13" id="KW-1185">Reference proteome</keyword>
<feature type="modified residue" description="4-aspartylphosphate" evidence="8">
    <location>
        <position position="52"/>
    </location>
</feature>
<evidence type="ECO:0000256" key="1">
    <source>
        <dbReference type="ARBA" id="ARBA00018672"/>
    </source>
</evidence>
<dbReference type="Pfam" id="PF00072">
    <property type="entry name" value="Response_reg"/>
    <property type="match status" value="1"/>
</dbReference>
<dbReference type="InterPro" id="IPR001867">
    <property type="entry name" value="OmpR/PhoB-type_DNA-bd"/>
</dbReference>
<dbReference type="CDD" id="cd00383">
    <property type="entry name" value="trans_reg_C"/>
    <property type="match status" value="1"/>
</dbReference>
<evidence type="ECO:0000256" key="2">
    <source>
        <dbReference type="ARBA" id="ARBA00022553"/>
    </source>
</evidence>
<dbReference type="SMART" id="SM00862">
    <property type="entry name" value="Trans_reg_C"/>
    <property type="match status" value="1"/>
</dbReference>
<evidence type="ECO:0000259" key="11">
    <source>
        <dbReference type="PROSITE" id="PS51755"/>
    </source>
</evidence>
<dbReference type="RefSeq" id="WP_184311971.1">
    <property type="nucleotide sequence ID" value="NZ_JACHEN010000024.1"/>
</dbReference>
<protein>
    <recommendedName>
        <fullName evidence="1">Stage 0 sporulation protein A homolog</fullName>
    </recommendedName>
</protein>
<keyword evidence="3" id="KW-0902">Two-component regulatory system</keyword>
<evidence type="ECO:0000256" key="7">
    <source>
        <dbReference type="ARBA" id="ARBA00024867"/>
    </source>
</evidence>
<dbReference type="PROSITE" id="PS50110">
    <property type="entry name" value="RESPONSE_REGULATORY"/>
    <property type="match status" value="1"/>
</dbReference>